<organism evidence="1 2">
    <name type="scientific">Colletotrichum phormii</name>
    <dbReference type="NCBI Taxonomy" id="359342"/>
    <lineage>
        <taxon>Eukaryota</taxon>
        <taxon>Fungi</taxon>
        <taxon>Dikarya</taxon>
        <taxon>Ascomycota</taxon>
        <taxon>Pezizomycotina</taxon>
        <taxon>Sordariomycetes</taxon>
        <taxon>Hypocreomycetidae</taxon>
        <taxon>Glomerellales</taxon>
        <taxon>Glomerellaceae</taxon>
        <taxon>Colletotrichum</taxon>
        <taxon>Colletotrichum acutatum species complex</taxon>
    </lineage>
</organism>
<protein>
    <submittedName>
        <fullName evidence="1">Uncharacterized protein</fullName>
    </submittedName>
</protein>
<dbReference type="EMBL" id="JAHMHQ010000011">
    <property type="protein sequence ID" value="KAK1636079.1"/>
    <property type="molecule type" value="Genomic_DNA"/>
</dbReference>
<keyword evidence="2" id="KW-1185">Reference proteome</keyword>
<dbReference type="Proteomes" id="UP001243989">
    <property type="component" value="Unassembled WGS sequence"/>
</dbReference>
<dbReference type="RefSeq" id="XP_060444686.1">
    <property type="nucleotide sequence ID" value="XM_060590478.1"/>
</dbReference>
<name>A0AAI9ZQ30_9PEZI</name>
<dbReference type="GeneID" id="85475340"/>
<reference evidence="1" key="1">
    <citation type="submission" date="2021-06" db="EMBL/GenBank/DDBJ databases">
        <title>Comparative genomics, transcriptomics and evolutionary studies reveal genomic signatures of adaptation to plant cell wall in hemibiotrophic fungi.</title>
        <authorList>
            <consortium name="DOE Joint Genome Institute"/>
            <person name="Baroncelli R."/>
            <person name="Diaz J.F."/>
            <person name="Benocci T."/>
            <person name="Peng M."/>
            <person name="Battaglia E."/>
            <person name="Haridas S."/>
            <person name="Andreopoulos W."/>
            <person name="Labutti K."/>
            <person name="Pangilinan J."/>
            <person name="Floch G.L."/>
            <person name="Makela M.R."/>
            <person name="Henrissat B."/>
            <person name="Grigoriev I.V."/>
            <person name="Crouch J.A."/>
            <person name="De Vries R.P."/>
            <person name="Sukno S.A."/>
            <person name="Thon M.R."/>
        </authorList>
    </citation>
    <scope>NUCLEOTIDE SEQUENCE</scope>
    <source>
        <strain evidence="1">CBS 102054</strain>
    </source>
</reference>
<dbReference type="AlphaFoldDB" id="A0AAI9ZQ30"/>
<evidence type="ECO:0000313" key="1">
    <source>
        <dbReference type="EMBL" id="KAK1636079.1"/>
    </source>
</evidence>
<evidence type="ECO:0000313" key="2">
    <source>
        <dbReference type="Proteomes" id="UP001243989"/>
    </source>
</evidence>
<proteinExistence type="predicted"/>
<accession>A0AAI9ZQ30</accession>
<sequence>MDPSTINWKDAFWFFYWDLHEKNPPSFLTGEHGESKYDEFIIEFLKGQRLPRDTLCRPRSWNHLLWHLMRSTLYHTGLHLDECDMRNFSWLLEPPPKNDKPLVNWMELLDIHNQEVDDNVRLRYSDELGGLSDDYDGIFWFLHYLEERAFANIPCKPTMTEAWVSNPYLLQFEDFQGHQLNWAVSLPFKKVPTIKLGLPYLLEHDFVIVHEVDFDFDVIRLLSYKHQLGNRDLLSEAYFHYTTMLRWAYCMISEDRVSSIDEFLQRTSSYRHLSKQANASDRLRITKELWEAIRMISQESHQRASKA</sequence>
<comment type="caution">
    <text evidence="1">The sequence shown here is derived from an EMBL/GenBank/DDBJ whole genome shotgun (WGS) entry which is preliminary data.</text>
</comment>
<gene>
    <name evidence="1" type="ORF">BDP81DRAFT_429007</name>
</gene>